<dbReference type="Proteomes" id="UP000198990">
    <property type="component" value="Unassembled WGS sequence"/>
</dbReference>
<dbReference type="SUPFAM" id="SSF52317">
    <property type="entry name" value="Class I glutamine amidotransferase-like"/>
    <property type="match status" value="1"/>
</dbReference>
<organism evidence="2 3">
    <name type="scientific">Maribacter orientalis</name>
    <dbReference type="NCBI Taxonomy" id="228957"/>
    <lineage>
        <taxon>Bacteria</taxon>
        <taxon>Pseudomonadati</taxon>
        <taxon>Bacteroidota</taxon>
        <taxon>Flavobacteriia</taxon>
        <taxon>Flavobacteriales</taxon>
        <taxon>Flavobacteriaceae</taxon>
        <taxon>Maribacter</taxon>
    </lineage>
</organism>
<evidence type="ECO:0000313" key="2">
    <source>
        <dbReference type="EMBL" id="SEK50428.1"/>
    </source>
</evidence>
<dbReference type="InterPro" id="IPR029010">
    <property type="entry name" value="ThuA-like"/>
</dbReference>
<proteinExistence type="predicted"/>
<reference evidence="3" key="1">
    <citation type="submission" date="2016-10" db="EMBL/GenBank/DDBJ databases">
        <authorList>
            <person name="Varghese N."/>
            <person name="Submissions S."/>
        </authorList>
    </citation>
    <scope>NUCLEOTIDE SEQUENCE [LARGE SCALE GENOMIC DNA]</scope>
    <source>
        <strain evidence="3">DSM 16471</strain>
    </source>
</reference>
<sequence>MVLQSYLVHLKSRILLILFNYNIILMKKLMAFSIFCLVLISCGQKKKEVVEQPPTKLKALIIDGQNNHYVWPKTTMMMKDYLEETNLFTVDIQRMDSVWLGIKYNQTRPEAYTSFIETYPLSDKTYYISDSPIKTSDFTFNFDDYDVIISNLGAESPLWPEKTRKDFESYMANGGGFVVIHAANNAWGEWEEFNKMIGLGAWGGRDEKSGPYVYYNDAGEIIKDSSEGVCGSHGPEYEFQLTTRAPEHPIMKGLPSKWLHTPDELYERMRGPFENATILSTAFADVEKNAPPWDPNIKGLGQNVPQLMAINYGKGRVFHSTLGHFDYSMECAGFITTLQRGAEWAATGKVTQEVPEDFPTADNTASRGWK</sequence>
<feature type="domain" description="ThuA-like" evidence="1">
    <location>
        <begin position="141"/>
        <end position="345"/>
    </location>
</feature>
<dbReference type="EMBL" id="FNZN01000001">
    <property type="protein sequence ID" value="SEK50428.1"/>
    <property type="molecule type" value="Genomic_DNA"/>
</dbReference>
<evidence type="ECO:0000259" key="1">
    <source>
        <dbReference type="Pfam" id="PF06283"/>
    </source>
</evidence>
<name>A0A1H7HJX3_9FLAO</name>
<keyword evidence="3" id="KW-1185">Reference proteome</keyword>
<protein>
    <submittedName>
        <fullName evidence="2">Trehalose utilisation</fullName>
    </submittedName>
</protein>
<accession>A0A1H7HJX3</accession>
<dbReference type="PANTHER" id="PTHR40469">
    <property type="entry name" value="SECRETED GLYCOSYL HYDROLASE"/>
    <property type="match status" value="1"/>
</dbReference>
<gene>
    <name evidence="2" type="ORF">SAMN04488008_101602</name>
</gene>
<dbReference type="Pfam" id="PF06283">
    <property type="entry name" value="ThuA"/>
    <property type="match status" value="1"/>
</dbReference>
<evidence type="ECO:0000313" key="3">
    <source>
        <dbReference type="Proteomes" id="UP000198990"/>
    </source>
</evidence>
<dbReference type="AlphaFoldDB" id="A0A1H7HJX3"/>
<dbReference type="STRING" id="228957.SAMN04488008_101602"/>
<dbReference type="Gene3D" id="3.40.50.880">
    <property type="match status" value="1"/>
</dbReference>
<dbReference type="PANTHER" id="PTHR40469:SF2">
    <property type="entry name" value="GALACTOSE-BINDING DOMAIN-LIKE SUPERFAMILY PROTEIN"/>
    <property type="match status" value="1"/>
</dbReference>
<dbReference type="InterPro" id="IPR029062">
    <property type="entry name" value="Class_I_gatase-like"/>
</dbReference>